<evidence type="ECO:0000313" key="2">
    <source>
        <dbReference type="Proteomes" id="UP001469553"/>
    </source>
</evidence>
<name>A0ABV0YTT3_9TELE</name>
<gene>
    <name evidence="1" type="ORF">AMECASPLE_033416</name>
</gene>
<accession>A0ABV0YTT3</accession>
<keyword evidence="2" id="KW-1185">Reference proteome</keyword>
<reference evidence="1 2" key="1">
    <citation type="submission" date="2021-06" db="EMBL/GenBank/DDBJ databases">
        <authorList>
            <person name="Palmer J.M."/>
        </authorList>
    </citation>
    <scope>NUCLEOTIDE SEQUENCE [LARGE SCALE GENOMIC DNA]</scope>
    <source>
        <strain evidence="1 2">AS_MEX2019</strain>
        <tissue evidence="1">Muscle</tissue>
    </source>
</reference>
<evidence type="ECO:0000313" key="1">
    <source>
        <dbReference type="EMBL" id="MEQ2297299.1"/>
    </source>
</evidence>
<organism evidence="1 2">
    <name type="scientific">Ameca splendens</name>
    <dbReference type="NCBI Taxonomy" id="208324"/>
    <lineage>
        <taxon>Eukaryota</taxon>
        <taxon>Metazoa</taxon>
        <taxon>Chordata</taxon>
        <taxon>Craniata</taxon>
        <taxon>Vertebrata</taxon>
        <taxon>Euteleostomi</taxon>
        <taxon>Actinopterygii</taxon>
        <taxon>Neopterygii</taxon>
        <taxon>Teleostei</taxon>
        <taxon>Neoteleostei</taxon>
        <taxon>Acanthomorphata</taxon>
        <taxon>Ovalentaria</taxon>
        <taxon>Atherinomorphae</taxon>
        <taxon>Cyprinodontiformes</taxon>
        <taxon>Goodeidae</taxon>
        <taxon>Ameca</taxon>
    </lineage>
</organism>
<dbReference type="Proteomes" id="UP001469553">
    <property type="component" value="Unassembled WGS sequence"/>
</dbReference>
<proteinExistence type="predicted"/>
<dbReference type="EMBL" id="JAHRIP010042147">
    <property type="protein sequence ID" value="MEQ2297299.1"/>
    <property type="molecule type" value="Genomic_DNA"/>
</dbReference>
<comment type="caution">
    <text evidence="1">The sequence shown here is derived from an EMBL/GenBank/DDBJ whole genome shotgun (WGS) entry which is preliminary data.</text>
</comment>
<protein>
    <submittedName>
        <fullName evidence="1">Uncharacterized protein</fullName>
    </submittedName>
</protein>
<sequence length="175" mass="20101">MRERHTYDELGHENVLQSSRQLLLCSNTTQRMQCELCQRPAQQNQAEHNLLFLHDILLDGPQRGEVPLLESAGGQVPLVLILQTGVFLAQIRHLELQLLNSDSLLLQQILLGLDYLIQLLKVLRRLAWVLRRILHLPQTPLCVRESGFHEQKRTPPFSSYFLGLTGTETERGPIR</sequence>